<evidence type="ECO:0000313" key="14">
    <source>
        <dbReference type="EMBL" id="GAA0859107.1"/>
    </source>
</evidence>
<evidence type="ECO:0000256" key="4">
    <source>
        <dbReference type="ARBA" id="ARBA00007553"/>
    </source>
</evidence>
<comment type="subcellular location">
    <subcellularLocation>
        <location evidence="3">Cytoplasm</location>
    </subcellularLocation>
</comment>
<evidence type="ECO:0000256" key="12">
    <source>
        <dbReference type="ARBA" id="ARBA00042615"/>
    </source>
</evidence>
<dbReference type="Proteomes" id="UP001500359">
    <property type="component" value="Unassembled WGS sequence"/>
</dbReference>
<gene>
    <name evidence="14" type="primary">ampD</name>
    <name evidence="14" type="ORF">GCM10009114_31320</name>
</gene>
<dbReference type="Gene3D" id="3.40.80.10">
    <property type="entry name" value="Peptidoglycan recognition protein-like"/>
    <property type="match status" value="1"/>
</dbReference>
<evidence type="ECO:0000256" key="11">
    <source>
        <dbReference type="ARBA" id="ARBA00039257"/>
    </source>
</evidence>
<dbReference type="InterPro" id="IPR051206">
    <property type="entry name" value="NAMLAA_amidase_2"/>
</dbReference>
<proteinExistence type="inferred from homology"/>
<keyword evidence="9" id="KW-0862">Zinc</keyword>
<evidence type="ECO:0000256" key="10">
    <source>
        <dbReference type="ARBA" id="ARBA00023316"/>
    </source>
</evidence>
<name>A0ABN1LQP0_9ALTE</name>
<protein>
    <recommendedName>
        <fullName evidence="11">1,6-anhydro-N-acetylmuramyl-L-alanine amidase AmpD</fullName>
        <ecNumber evidence="5">3.5.1.28</ecNumber>
    </recommendedName>
    <alternativeName>
        <fullName evidence="12">N-acetylmuramoyl-L-alanine amidase</fullName>
    </alternativeName>
</protein>
<dbReference type="EMBL" id="BAAAFD010000010">
    <property type="protein sequence ID" value="GAA0859107.1"/>
    <property type="molecule type" value="Genomic_DNA"/>
</dbReference>
<sequence>MQINDGWLDCADQSPCDHFDSRPDTYDISLLVIHNISLPPGMFGGSHIQDFFAGQLDPQAHPFFQQICAMRVSSHLLIRRDGNIVQFVPFHQRAWHAGLSSFQGRSCCNDYSIGIEMEGTDEVAYTNEQYQALIKVTKCIMATYPAITLANIVGHNDIAPGRKTDPGHAFDWCYYRQRLN</sequence>
<keyword evidence="6" id="KW-0963">Cytoplasm</keyword>
<dbReference type="SMART" id="SM00644">
    <property type="entry name" value="Ami_2"/>
    <property type="match status" value="1"/>
</dbReference>
<comment type="caution">
    <text evidence="14">The sequence shown here is derived from an EMBL/GenBank/DDBJ whole genome shotgun (WGS) entry which is preliminary data.</text>
</comment>
<dbReference type="RefSeq" id="WP_343861658.1">
    <property type="nucleotide sequence ID" value="NZ_BAAAFD010000010.1"/>
</dbReference>
<keyword evidence="7" id="KW-0479">Metal-binding</keyword>
<feature type="domain" description="N-acetylmuramoyl-L-alanine amidase" evidence="13">
    <location>
        <begin position="16"/>
        <end position="167"/>
    </location>
</feature>
<comment type="catalytic activity">
    <reaction evidence="1">
        <text>Hydrolyzes the link between N-acetylmuramoyl residues and L-amino acid residues in certain cell-wall glycopeptides.</text>
        <dbReference type="EC" id="3.5.1.28"/>
    </reaction>
</comment>
<reference evidence="14 15" key="1">
    <citation type="journal article" date="2019" name="Int. J. Syst. Evol. Microbiol.">
        <title>The Global Catalogue of Microorganisms (GCM) 10K type strain sequencing project: providing services to taxonomists for standard genome sequencing and annotation.</title>
        <authorList>
            <consortium name="The Broad Institute Genomics Platform"/>
            <consortium name="The Broad Institute Genome Sequencing Center for Infectious Disease"/>
            <person name="Wu L."/>
            <person name="Ma J."/>
        </authorList>
    </citation>
    <scope>NUCLEOTIDE SEQUENCE [LARGE SCALE GENOMIC DNA]</scope>
    <source>
        <strain evidence="14 15">JCM 15896</strain>
    </source>
</reference>
<evidence type="ECO:0000256" key="5">
    <source>
        <dbReference type="ARBA" id="ARBA00011901"/>
    </source>
</evidence>
<evidence type="ECO:0000256" key="9">
    <source>
        <dbReference type="ARBA" id="ARBA00022833"/>
    </source>
</evidence>
<keyword evidence="10" id="KW-0961">Cell wall biogenesis/degradation</keyword>
<keyword evidence="15" id="KW-1185">Reference proteome</keyword>
<dbReference type="EC" id="3.5.1.28" evidence="5"/>
<evidence type="ECO:0000256" key="6">
    <source>
        <dbReference type="ARBA" id="ARBA00022490"/>
    </source>
</evidence>
<evidence type="ECO:0000256" key="7">
    <source>
        <dbReference type="ARBA" id="ARBA00022723"/>
    </source>
</evidence>
<dbReference type="InterPro" id="IPR036505">
    <property type="entry name" value="Amidase/PGRP_sf"/>
</dbReference>
<evidence type="ECO:0000256" key="2">
    <source>
        <dbReference type="ARBA" id="ARBA00001947"/>
    </source>
</evidence>
<evidence type="ECO:0000256" key="8">
    <source>
        <dbReference type="ARBA" id="ARBA00022801"/>
    </source>
</evidence>
<dbReference type="Pfam" id="PF01510">
    <property type="entry name" value="Amidase_2"/>
    <property type="match status" value="1"/>
</dbReference>
<dbReference type="SUPFAM" id="SSF55846">
    <property type="entry name" value="N-acetylmuramoyl-L-alanine amidase-like"/>
    <property type="match status" value="1"/>
</dbReference>
<dbReference type="PANTHER" id="PTHR30417">
    <property type="entry name" value="N-ACETYLMURAMOYL-L-ALANINE AMIDASE AMID"/>
    <property type="match status" value="1"/>
</dbReference>
<evidence type="ECO:0000256" key="3">
    <source>
        <dbReference type="ARBA" id="ARBA00004496"/>
    </source>
</evidence>
<keyword evidence="8" id="KW-0378">Hydrolase</keyword>
<comment type="similarity">
    <text evidence="4">Belongs to the N-acetylmuramoyl-L-alanine amidase 2 family.</text>
</comment>
<accession>A0ABN1LQP0</accession>
<dbReference type="PANTHER" id="PTHR30417:SF4">
    <property type="entry name" value="1,6-ANHYDRO-N-ACETYLMURAMYL-L-ALANINE AMIDASE AMPD"/>
    <property type="match status" value="1"/>
</dbReference>
<evidence type="ECO:0000313" key="15">
    <source>
        <dbReference type="Proteomes" id="UP001500359"/>
    </source>
</evidence>
<dbReference type="NCBIfam" id="NF008758">
    <property type="entry name" value="PRK11789.1"/>
    <property type="match status" value="1"/>
</dbReference>
<dbReference type="CDD" id="cd06583">
    <property type="entry name" value="PGRP"/>
    <property type="match status" value="1"/>
</dbReference>
<evidence type="ECO:0000259" key="13">
    <source>
        <dbReference type="SMART" id="SM00644"/>
    </source>
</evidence>
<comment type="cofactor">
    <cofactor evidence="2">
        <name>Zn(2+)</name>
        <dbReference type="ChEBI" id="CHEBI:29105"/>
    </cofactor>
</comment>
<organism evidence="14 15">
    <name type="scientific">Aliiglaciecola litoralis</name>
    <dbReference type="NCBI Taxonomy" id="582857"/>
    <lineage>
        <taxon>Bacteria</taxon>
        <taxon>Pseudomonadati</taxon>
        <taxon>Pseudomonadota</taxon>
        <taxon>Gammaproteobacteria</taxon>
        <taxon>Alteromonadales</taxon>
        <taxon>Alteromonadaceae</taxon>
        <taxon>Aliiglaciecola</taxon>
    </lineage>
</organism>
<dbReference type="InterPro" id="IPR002502">
    <property type="entry name" value="Amidase_domain"/>
</dbReference>
<evidence type="ECO:0000256" key="1">
    <source>
        <dbReference type="ARBA" id="ARBA00001561"/>
    </source>
</evidence>